<feature type="transmembrane region" description="Helical" evidence="5">
    <location>
        <begin position="203"/>
        <end position="222"/>
    </location>
</feature>
<keyword evidence="7" id="KW-1185">Reference proteome</keyword>
<evidence type="ECO:0000313" key="7">
    <source>
        <dbReference type="Proteomes" id="UP001583280"/>
    </source>
</evidence>
<dbReference type="PANTHER" id="PTHR28263">
    <property type="entry name" value="GOLGI TO ER TRAFFIC PROTEIN 2"/>
    <property type="match status" value="1"/>
</dbReference>
<proteinExistence type="predicted"/>
<evidence type="ECO:0000256" key="4">
    <source>
        <dbReference type="SAM" id="MobiDB-lite"/>
    </source>
</evidence>
<feature type="region of interest" description="Disordered" evidence="4">
    <location>
        <begin position="42"/>
        <end position="87"/>
    </location>
</feature>
<evidence type="ECO:0000256" key="5">
    <source>
        <dbReference type="SAM" id="Phobius"/>
    </source>
</evidence>
<sequence>MDSPEAEAQAAAARAAEQTRIRKERRAAKILAGGSHRLNKITGLSGRKAETELPAPADTVTVDATTSTVPPAPTAASSADATSEDPAEVDISNHCYEPTRTTRPPVSTYGPSSAAAFAAEDAPSTISEAQLRSLMLGMDPANASGGRPSAPTANSAPAELGEGDPFAMLQQMMGGAGASAGIGGMFPGGIQPTESVPTSRSAAIFRVMHVLFALSLGIFIAFKTPFTGSLSQRLDPSFDFAALSSVSSPDATTDDHHTAFAGRSPSDLLWVFATGEAVLLSARYFVEKNSPSAGVVGILGTILSFIPPPLGGYIKLAMRYGQFCMAVRNDIMLSVFVLGVCAWVKA</sequence>
<feature type="compositionally biased region" description="Low complexity" evidence="4">
    <location>
        <begin position="1"/>
        <end position="18"/>
    </location>
</feature>
<keyword evidence="1 5" id="KW-0812">Transmembrane</keyword>
<keyword evidence="2 5" id="KW-1133">Transmembrane helix</keyword>
<dbReference type="Pfam" id="PF08690">
    <property type="entry name" value="GET2"/>
    <property type="match status" value="1"/>
</dbReference>
<evidence type="ECO:0000256" key="3">
    <source>
        <dbReference type="ARBA" id="ARBA00023136"/>
    </source>
</evidence>
<organism evidence="6 7">
    <name type="scientific">Ceratocystis pirilliformis</name>
    <dbReference type="NCBI Taxonomy" id="259994"/>
    <lineage>
        <taxon>Eukaryota</taxon>
        <taxon>Fungi</taxon>
        <taxon>Dikarya</taxon>
        <taxon>Ascomycota</taxon>
        <taxon>Pezizomycotina</taxon>
        <taxon>Sordariomycetes</taxon>
        <taxon>Hypocreomycetidae</taxon>
        <taxon>Microascales</taxon>
        <taxon>Ceratocystidaceae</taxon>
        <taxon>Ceratocystis</taxon>
    </lineage>
</organism>
<dbReference type="Proteomes" id="UP001583280">
    <property type="component" value="Unassembled WGS sequence"/>
</dbReference>
<dbReference type="PANTHER" id="PTHR28263:SF1">
    <property type="entry name" value="GOLGI TO ER TRAFFIC PROTEIN 2"/>
    <property type="match status" value="1"/>
</dbReference>
<dbReference type="InterPro" id="IPR028143">
    <property type="entry name" value="Get2/sif1"/>
</dbReference>
<protein>
    <submittedName>
        <fullName evidence="6">Uncharacterized protein</fullName>
    </submittedName>
</protein>
<feature type="region of interest" description="Disordered" evidence="4">
    <location>
        <begin position="1"/>
        <end position="21"/>
    </location>
</feature>
<dbReference type="EMBL" id="JAWDJO010000001">
    <property type="protein sequence ID" value="KAL1902197.1"/>
    <property type="molecule type" value="Genomic_DNA"/>
</dbReference>
<gene>
    <name evidence="6" type="ORF">Cpir12675_000097</name>
</gene>
<keyword evidence="3 5" id="KW-0472">Membrane</keyword>
<name>A0ABR3ZPL9_9PEZI</name>
<evidence type="ECO:0000256" key="2">
    <source>
        <dbReference type="ARBA" id="ARBA00022989"/>
    </source>
</evidence>
<evidence type="ECO:0000313" key="6">
    <source>
        <dbReference type="EMBL" id="KAL1902197.1"/>
    </source>
</evidence>
<reference evidence="6 7" key="1">
    <citation type="journal article" date="2024" name="IMA Fungus">
        <title>IMA Genome - F19 : A genome assembly and annotation guide to empower mycologists, including annotated draft genome sequences of Ceratocystis pirilliformis, Diaporthe australafricana, Fusarium ophioides, Paecilomyces lecythidis, and Sporothrix stenoceras.</title>
        <authorList>
            <person name="Aylward J."/>
            <person name="Wilson A.M."/>
            <person name="Visagie C.M."/>
            <person name="Spraker J."/>
            <person name="Barnes I."/>
            <person name="Buitendag C."/>
            <person name="Ceriani C."/>
            <person name="Del Mar Angel L."/>
            <person name="du Plessis D."/>
            <person name="Fuchs T."/>
            <person name="Gasser K."/>
            <person name="Kramer D."/>
            <person name="Li W."/>
            <person name="Munsamy K."/>
            <person name="Piso A."/>
            <person name="Price J.L."/>
            <person name="Sonnekus B."/>
            <person name="Thomas C."/>
            <person name="van der Nest A."/>
            <person name="van Dijk A."/>
            <person name="van Heerden A."/>
            <person name="van Vuuren N."/>
            <person name="Yilmaz N."/>
            <person name="Duong T.A."/>
            <person name="van der Merwe N.A."/>
            <person name="Wingfield M.J."/>
            <person name="Wingfield B.D."/>
        </authorList>
    </citation>
    <scope>NUCLEOTIDE SEQUENCE [LARGE SCALE GENOMIC DNA]</scope>
    <source>
        <strain evidence="6 7">CMW 12675</strain>
    </source>
</reference>
<comment type="caution">
    <text evidence="6">The sequence shown here is derived from an EMBL/GenBank/DDBJ whole genome shotgun (WGS) entry which is preliminary data.</text>
</comment>
<accession>A0ABR3ZPL9</accession>
<feature type="transmembrane region" description="Helical" evidence="5">
    <location>
        <begin position="292"/>
        <end position="314"/>
    </location>
</feature>
<evidence type="ECO:0000256" key="1">
    <source>
        <dbReference type="ARBA" id="ARBA00022692"/>
    </source>
</evidence>
<feature type="compositionally biased region" description="Low complexity" evidence="4">
    <location>
        <begin position="54"/>
        <end position="81"/>
    </location>
</feature>